<protein>
    <submittedName>
        <fullName evidence="1">Uncharacterized protein</fullName>
    </submittedName>
</protein>
<comment type="caution">
    <text evidence="1">The sequence shown here is derived from an EMBL/GenBank/DDBJ whole genome shotgun (WGS) entry which is preliminary data.</text>
</comment>
<sequence length="98" mass="10280">MKDAAAVAGVVMDTRIMCQLAGQSAAFCDCLQSELGPKLTSEKMATLTSILKELLDGSTQTVLKTKGSHEAWLLDRVTQKGLLICAARGAAVEALGVE</sequence>
<reference evidence="1" key="2">
    <citation type="journal article" date="2023" name="ISME Commun">
        <title>Characterization of a bloom-associated alphaproteobacterial lineage, 'Candidatus Phycosocius': insights into freshwater algal-bacterial interactions.</title>
        <authorList>
            <person name="Tanabe Y."/>
            <person name="Yamaguchi H."/>
            <person name="Yoshida M."/>
            <person name="Kai A."/>
            <person name="Okazaki Y."/>
        </authorList>
    </citation>
    <scope>NUCLEOTIDE SEQUENCE</scope>
    <source>
        <strain evidence="1">BOTRYCO-1</strain>
    </source>
</reference>
<dbReference type="RefSeq" id="WP_284360479.1">
    <property type="nucleotide sequence ID" value="NZ_BPFZ01000010.1"/>
</dbReference>
<dbReference type="Proteomes" id="UP001161064">
    <property type="component" value="Unassembled WGS sequence"/>
</dbReference>
<keyword evidence="2" id="KW-1185">Reference proteome</keyword>
<evidence type="ECO:0000313" key="1">
    <source>
        <dbReference type="EMBL" id="GIU67546.1"/>
    </source>
</evidence>
<gene>
    <name evidence="1" type="ORF">PsB1_1700</name>
</gene>
<reference evidence="1" key="1">
    <citation type="submission" date="2021-05" db="EMBL/GenBank/DDBJ databases">
        <authorList>
            <person name="Tanabe Y."/>
        </authorList>
    </citation>
    <scope>NUCLEOTIDE SEQUENCE</scope>
    <source>
        <strain evidence="1">BOTRYCO-1</strain>
    </source>
</reference>
<accession>A0ABQ4PX73</accession>
<dbReference type="EMBL" id="BPFZ01000010">
    <property type="protein sequence ID" value="GIU67546.1"/>
    <property type="molecule type" value="Genomic_DNA"/>
</dbReference>
<name>A0ABQ4PX73_9PROT</name>
<proteinExistence type="predicted"/>
<organism evidence="1 2">
    <name type="scientific">Candidatus Phycosocius spiralis</name>
    <dbReference type="NCBI Taxonomy" id="2815099"/>
    <lineage>
        <taxon>Bacteria</taxon>
        <taxon>Pseudomonadati</taxon>
        <taxon>Pseudomonadota</taxon>
        <taxon>Alphaproteobacteria</taxon>
        <taxon>Caulobacterales</taxon>
        <taxon>Caulobacterales incertae sedis</taxon>
        <taxon>Candidatus Phycosocius</taxon>
    </lineage>
</organism>
<evidence type="ECO:0000313" key="2">
    <source>
        <dbReference type="Proteomes" id="UP001161064"/>
    </source>
</evidence>